<evidence type="ECO:0008006" key="4">
    <source>
        <dbReference type="Google" id="ProtNLM"/>
    </source>
</evidence>
<gene>
    <name evidence="2" type="ORF">NB063_29420</name>
</gene>
<comment type="caution">
    <text evidence="2">The sequence shown here is derived from an EMBL/GenBank/DDBJ whole genome shotgun (WGS) entry which is preliminary data.</text>
</comment>
<keyword evidence="3" id="KW-1185">Reference proteome</keyword>
<evidence type="ECO:0000313" key="3">
    <source>
        <dbReference type="Proteomes" id="UP001202961"/>
    </source>
</evidence>
<accession>A0ABT0UCK7</accession>
<feature type="signal peptide" evidence="1">
    <location>
        <begin position="1"/>
        <end position="21"/>
    </location>
</feature>
<keyword evidence="1" id="KW-0732">Signal</keyword>
<feature type="chain" id="PRO_5045838540" description="Secreted protein" evidence="1">
    <location>
        <begin position="22"/>
        <end position="320"/>
    </location>
</feature>
<dbReference type="EMBL" id="JAMQBK010000097">
    <property type="protein sequence ID" value="MCM2374764.1"/>
    <property type="molecule type" value="Genomic_DNA"/>
</dbReference>
<proteinExistence type="predicted"/>
<dbReference type="Proteomes" id="UP001202961">
    <property type="component" value="Unassembled WGS sequence"/>
</dbReference>
<name>A0ABT0UCK7_9BACT</name>
<reference evidence="2 3" key="1">
    <citation type="journal article" date="2022" name="Syst. Appl. Microbiol.">
        <title>Rhodopirellula aestuarii sp. nov., a novel member of the genus Rhodopirellula isolated from brackish sediments collected in the Tagus River estuary, Portugal.</title>
        <authorList>
            <person name="Vitorino I.R."/>
            <person name="Klimek D."/>
            <person name="Calusinska M."/>
            <person name="Lobo-da-Cunha A."/>
            <person name="Vasconcelos V."/>
            <person name="Lage O.M."/>
        </authorList>
    </citation>
    <scope>NUCLEOTIDE SEQUENCE [LARGE SCALE GENOMIC DNA]</scope>
    <source>
        <strain evidence="2 3">ICT_H3.1</strain>
    </source>
</reference>
<organism evidence="2 3">
    <name type="scientific">Aporhodopirellula aestuarii</name>
    <dbReference type="NCBI Taxonomy" id="2950107"/>
    <lineage>
        <taxon>Bacteria</taxon>
        <taxon>Pseudomonadati</taxon>
        <taxon>Planctomycetota</taxon>
        <taxon>Planctomycetia</taxon>
        <taxon>Pirellulales</taxon>
        <taxon>Pirellulaceae</taxon>
        <taxon>Aporhodopirellula</taxon>
    </lineage>
</organism>
<evidence type="ECO:0000256" key="1">
    <source>
        <dbReference type="SAM" id="SignalP"/>
    </source>
</evidence>
<sequence length="320" mass="35425">MSFKMRLVMFAIIGWMLSASALPAADLLTIDNGSVKVGIDRDKGGAITWLSSDAYPQNLVNIADPGRLIQQSYYGGRRLDRSSEGQNESWSPWSWNPIQGGGVGVDGSTGTWARVTVFKKTENTLYSETVPKLWDMPDEEAEAVMRQWTTFEANMPGVVCVRCEIQSMRRDGDPWGEATNSPQEIPACYFTRNFDAVQSYLGGGKWRAEHQRPGPPWGQTTPPRKSMAMFERSGQGVAVFSPTSGASWNFGPHGGGLSNDPMGGPCMHVAPIDRVKLGRDSTFRYRYWLVVGDKAEIAQRLDALWAKYSTEQSQLVKLSL</sequence>
<evidence type="ECO:0000313" key="2">
    <source>
        <dbReference type="EMBL" id="MCM2374764.1"/>
    </source>
</evidence>
<dbReference type="RefSeq" id="WP_250932873.1">
    <property type="nucleotide sequence ID" value="NZ_JAMQBK010000097.1"/>
</dbReference>
<protein>
    <recommendedName>
        <fullName evidence="4">Secreted protein</fullName>
    </recommendedName>
</protein>